<dbReference type="KEGG" id="pwn:QNH46_03565"/>
<comment type="cofactor">
    <cofactor evidence="11">
        <name>Mg(2+)</name>
        <dbReference type="ChEBI" id="CHEBI:18420"/>
    </cofactor>
    <cofactor evidence="11">
        <name>Mn(2+)</name>
        <dbReference type="ChEBI" id="CHEBI:29035"/>
    </cofactor>
    <text evidence="11">Magnesium. Can also use manganese.</text>
</comment>
<feature type="binding site" evidence="11">
    <location>
        <position position="312"/>
    </location>
    <ligand>
        <name>Mg(2+)</name>
        <dbReference type="ChEBI" id="CHEBI:18420"/>
    </ligand>
</feature>
<dbReference type="GO" id="GO:0005886">
    <property type="term" value="C:plasma membrane"/>
    <property type="evidence" value="ECO:0007669"/>
    <property type="project" value="UniProtKB-SubCell"/>
</dbReference>
<name>A0AA95IAX8_9BACL</name>
<dbReference type="GO" id="GO:0046872">
    <property type="term" value="F:metal ion binding"/>
    <property type="evidence" value="ECO:0007669"/>
    <property type="project" value="UniProtKB-UniRule"/>
</dbReference>
<keyword evidence="5 10" id="KW-0479">Metal-binding</keyword>
<gene>
    <name evidence="13" type="ORF">QNH46_03565</name>
</gene>
<evidence type="ECO:0000256" key="1">
    <source>
        <dbReference type="ARBA" id="ARBA00011955"/>
    </source>
</evidence>
<keyword evidence="7 10" id="KW-0460">Magnesium</keyword>
<dbReference type="InterPro" id="IPR024932">
    <property type="entry name" value="ApbE"/>
</dbReference>
<dbReference type="InterPro" id="IPR003374">
    <property type="entry name" value="ApbE-like_sf"/>
</dbReference>
<keyword evidence="12" id="KW-0449">Lipoprotein</keyword>
<feature type="binding site" evidence="11">
    <location>
        <position position="194"/>
    </location>
    <ligand>
        <name>Mg(2+)</name>
        <dbReference type="ChEBI" id="CHEBI:18420"/>
    </ligand>
</feature>
<sequence length="364" mass="39521">MKHNRLITLGITLLLSTALLAGCGTDPGLSQDSGASSDKTANSHETAKPMGETFFIFDTVVNVKIYDDRASRQHFNEIEALLNDIDGKISRTLESSEIYQVNSQSGKSPVKVSLETFELVEKALDYAKRTDGKFNPAIGNLVTLWNIGHEGAKVPDADLIEAAKALSDYQLIDMNKDTHEIYLQKEGMAIDLGSIGKGYAADAIYEYLEAQGFSSAIIDLGGNIYAMGNKPGGKLWNIGIQDPGKERGNAIGTIQVADKTVVTSGIYERFFIEDGKLYQHILDPGTGYPVDNGISSVTIVTKHSTDADALSTSLFVLGIEDGLKFIEDTPDTEALFISKEQKLYATSGFKDMLSKTNDSYTFAN</sequence>
<feature type="chain" id="PRO_5041517623" description="FAD:protein FMN transferase" evidence="12">
    <location>
        <begin position="22"/>
        <end position="364"/>
    </location>
</feature>
<reference evidence="13" key="1">
    <citation type="submission" date="2023-05" db="EMBL/GenBank/DDBJ databases">
        <title>Comparative genomics of Bacillaceae isolates and their secondary metabolite potential.</title>
        <authorList>
            <person name="Song L."/>
            <person name="Nielsen L.J."/>
            <person name="Mohite O."/>
            <person name="Xu X."/>
            <person name="Weber T."/>
            <person name="Kovacs A.T."/>
        </authorList>
    </citation>
    <scope>NUCLEOTIDE SEQUENCE</scope>
    <source>
        <strain evidence="13">B2_4</strain>
    </source>
</reference>
<evidence type="ECO:0000256" key="10">
    <source>
        <dbReference type="PIRNR" id="PIRNR006268"/>
    </source>
</evidence>
<keyword evidence="6 10" id="KW-0274">FAD</keyword>
<comment type="similarity">
    <text evidence="10 12">Belongs to the ApbE family.</text>
</comment>
<dbReference type="EC" id="2.7.1.180" evidence="1 10"/>
<evidence type="ECO:0000256" key="6">
    <source>
        <dbReference type="ARBA" id="ARBA00022827"/>
    </source>
</evidence>
<evidence type="ECO:0000256" key="5">
    <source>
        <dbReference type="ARBA" id="ARBA00022723"/>
    </source>
</evidence>
<dbReference type="Gene3D" id="3.10.520.10">
    <property type="entry name" value="ApbE-like domains"/>
    <property type="match status" value="1"/>
</dbReference>
<evidence type="ECO:0000313" key="13">
    <source>
        <dbReference type="EMBL" id="WHX49772.1"/>
    </source>
</evidence>
<keyword evidence="3 10" id="KW-0285">Flavoprotein</keyword>
<dbReference type="PIRSF" id="PIRSF006268">
    <property type="entry name" value="ApbE"/>
    <property type="match status" value="1"/>
</dbReference>
<dbReference type="PROSITE" id="PS51257">
    <property type="entry name" value="PROKAR_LIPOPROTEIN"/>
    <property type="match status" value="1"/>
</dbReference>
<keyword evidence="12" id="KW-1003">Cell membrane</keyword>
<feature type="signal peptide" evidence="12">
    <location>
        <begin position="1"/>
        <end position="21"/>
    </location>
</feature>
<evidence type="ECO:0000256" key="7">
    <source>
        <dbReference type="ARBA" id="ARBA00022842"/>
    </source>
</evidence>
<evidence type="ECO:0000256" key="3">
    <source>
        <dbReference type="ARBA" id="ARBA00022630"/>
    </source>
</evidence>
<dbReference type="RefSeq" id="WP_283926955.1">
    <property type="nucleotide sequence ID" value="NZ_CP126084.1"/>
</dbReference>
<evidence type="ECO:0000256" key="8">
    <source>
        <dbReference type="ARBA" id="ARBA00031306"/>
    </source>
</evidence>
<dbReference type="PANTHER" id="PTHR30040:SF2">
    <property type="entry name" value="FAD:PROTEIN FMN TRANSFERASE"/>
    <property type="match status" value="1"/>
</dbReference>
<accession>A0AA95IAX8</accession>
<keyword evidence="12" id="KW-0472">Membrane</keyword>
<evidence type="ECO:0000256" key="4">
    <source>
        <dbReference type="ARBA" id="ARBA00022679"/>
    </source>
</evidence>
<evidence type="ECO:0000256" key="2">
    <source>
        <dbReference type="ARBA" id="ARBA00016337"/>
    </source>
</evidence>
<keyword evidence="4 10" id="KW-0808">Transferase</keyword>
<keyword evidence="12" id="KW-0997">Cell inner membrane</keyword>
<feature type="binding site" evidence="11">
    <location>
        <position position="308"/>
    </location>
    <ligand>
        <name>Mg(2+)</name>
        <dbReference type="ChEBI" id="CHEBI:18420"/>
    </ligand>
</feature>
<comment type="catalytic activity">
    <reaction evidence="9 10 12">
        <text>L-threonyl-[protein] + FAD = FMN-L-threonyl-[protein] + AMP + H(+)</text>
        <dbReference type="Rhea" id="RHEA:36847"/>
        <dbReference type="Rhea" id="RHEA-COMP:11060"/>
        <dbReference type="Rhea" id="RHEA-COMP:11061"/>
        <dbReference type="ChEBI" id="CHEBI:15378"/>
        <dbReference type="ChEBI" id="CHEBI:30013"/>
        <dbReference type="ChEBI" id="CHEBI:57692"/>
        <dbReference type="ChEBI" id="CHEBI:74257"/>
        <dbReference type="ChEBI" id="CHEBI:456215"/>
        <dbReference type="EC" id="2.7.1.180"/>
    </reaction>
</comment>
<dbReference type="SUPFAM" id="SSF143631">
    <property type="entry name" value="ApbE-like"/>
    <property type="match status" value="1"/>
</dbReference>
<organism evidence="13 14">
    <name type="scientific">Paenibacillus woosongensis</name>
    <dbReference type="NCBI Taxonomy" id="307580"/>
    <lineage>
        <taxon>Bacteria</taxon>
        <taxon>Bacillati</taxon>
        <taxon>Bacillota</taxon>
        <taxon>Bacilli</taxon>
        <taxon>Bacillales</taxon>
        <taxon>Paenibacillaceae</taxon>
        <taxon>Paenibacillus</taxon>
    </lineage>
</organism>
<protein>
    <recommendedName>
        <fullName evidence="2 10">FAD:protein FMN transferase</fullName>
        <ecNumber evidence="1 10">2.7.1.180</ecNumber>
    </recommendedName>
    <alternativeName>
        <fullName evidence="8 10">Flavin transferase</fullName>
    </alternativeName>
</protein>
<comment type="function">
    <text evidence="12">Flavin transferase that catalyzes the transfer of the FMN moiety of FAD and its covalent binding to the hydroxyl group of a threonine residue in a target flavoprotein.</text>
</comment>
<comment type="subcellular location">
    <subcellularLocation>
        <location evidence="12">Cell inner membrane</location>
        <topology evidence="12">Lipid-anchor</topology>
        <orientation evidence="12">Periplasmic side</orientation>
    </subcellularLocation>
</comment>
<dbReference type="Pfam" id="PF02424">
    <property type="entry name" value="ApbE"/>
    <property type="match status" value="1"/>
</dbReference>
<keyword evidence="12" id="KW-0732">Signal</keyword>
<dbReference type="EMBL" id="CP126084">
    <property type="protein sequence ID" value="WHX49772.1"/>
    <property type="molecule type" value="Genomic_DNA"/>
</dbReference>
<dbReference type="AlphaFoldDB" id="A0AA95IAX8"/>
<dbReference type="GO" id="GO:0016740">
    <property type="term" value="F:transferase activity"/>
    <property type="evidence" value="ECO:0007669"/>
    <property type="project" value="UniProtKB-UniRule"/>
</dbReference>
<proteinExistence type="inferred from homology"/>
<evidence type="ECO:0000256" key="12">
    <source>
        <dbReference type="RuleBase" id="RU363002"/>
    </source>
</evidence>
<dbReference type="Proteomes" id="UP001177943">
    <property type="component" value="Chromosome"/>
</dbReference>
<evidence type="ECO:0000256" key="11">
    <source>
        <dbReference type="PIRSR" id="PIRSR006268-2"/>
    </source>
</evidence>
<evidence type="ECO:0000256" key="9">
    <source>
        <dbReference type="ARBA" id="ARBA00048540"/>
    </source>
</evidence>
<evidence type="ECO:0000313" key="14">
    <source>
        <dbReference type="Proteomes" id="UP001177943"/>
    </source>
</evidence>
<dbReference type="PANTHER" id="PTHR30040">
    <property type="entry name" value="THIAMINE BIOSYNTHESIS LIPOPROTEIN APBE"/>
    <property type="match status" value="1"/>
</dbReference>